<dbReference type="Proteomes" id="UP000286947">
    <property type="component" value="Unassembled WGS sequence"/>
</dbReference>
<dbReference type="PANTHER" id="PTHR43072">
    <property type="entry name" value="N-ACETYLTRANSFERASE"/>
    <property type="match status" value="1"/>
</dbReference>
<keyword evidence="2" id="KW-0808">Transferase</keyword>
<dbReference type="GO" id="GO:0016747">
    <property type="term" value="F:acyltransferase activity, transferring groups other than amino-acyl groups"/>
    <property type="evidence" value="ECO:0007669"/>
    <property type="project" value="InterPro"/>
</dbReference>
<sequence>MLIRPCSSDDLPAVTAIYAYHVLNNTGSFETDPPSLEEMRMRRKSILQQGWPYLVAIFQNEVVGYAYAGAFRLRPAYRYTVEDSIYVRQDMHQKGIARALLAELITQCELRGARQMVAVIGDSDNRGSIGLHTALGFEHTGIMRAAGWKFDKWLDVVTMQRALGMGDKSAPPQT</sequence>
<gene>
    <name evidence="2" type="primary">pitA_1</name>
    <name evidence="2" type="ORF">CUZ56_00797</name>
</gene>
<keyword evidence="3" id="KW-1185">Reference proteome</keyword>
<dbReference type="RefSeq" id="WP_204250808.1">
    <property type="nucleotide sequence ID" value="NZ_CAWUGC010000008.1"/>
</dbReference>
<name>A0A433SHS6_9BURK</name>
<evidence type="ECO:0000313" key="2">
    <source>
        <dbReference type="EMBL" id="RUS68307.1"/>
    </source>
</evidence>
<dbReference type="Pfam" id="PF13420">
    <property type="entry name" value="Acetyltransf_4"/>
    <property type="match status" value="1"/>
</dbReference>
<dbReference type="InterPro" id="IPR000182">
    <property type="entry name" value="GNAT_dom"/>
</dbReference>
<dbReference type="PANTHER" id="PTHR43072:SF8">
    <property type="entry name" value="ACYLTRANSFERASE FABY-RELATED"/>
    <property type="match status" value="1"/>
</dbReference>
<feature type="domain" description="N-acetyltransferase" evidence="1">
    <location>
        <begin position="1"/>
        <end position="164"/>
    </location>
</feature>
<dbReference type="CDD" id="cd04301">
    <property type="entry name" value="NAT_SF"/>
    <property type="match status" value="1"/>
</dbReference>
<dbReference type="InterPro" id="IPR016181">
    <property type="entry name" value="Acyl_CoA_acyltransferase"/>
</dbReference>
<dbReference type="SUPFAM" id="SSF55729">
    <property type="entry name" value="Acyl-CoA N-acyltransferases (Nat)"/>
    <property type="match status" value="1"/>
</dbReference>
<comment type="caution">
    <text evidence="2">The sequence shown here is derived from an EMBL/GenBank/DDBJ whole genome shotgun (WGS) entry which is preliminary data.</text>
</comment>
<dbReference type="EMBL" id="PQSP01000001">
    <property type="protein sequence ID" value="RUS68307.1"/>
    <property type="molecule type" value="Genomic_DNA"/>
</dbReference>
<accession>A0A433SHS6</accession>
<organism evidence="2 3">
    <name type="scientific">Saezia sanguinis</name>
    <dbReference type="NCBI Taxonomy" id="1965230"/>
    <lineage>
        <taxon>Bacteria</taxon>
        <taxon>Pseudomonadati</taxon>
        <taxon>Pseudomonadota</taxon>
        <taxon>Betaproteobacteria</taxon>
        <taxon>Burkholderiales</taxon>
        <taxon>Saeziaceae</taxon>
        <taxon>Saezia</taxon>
    </lineage>
</organism>
<dbReference type="PROSITE" id="PS51186">
    <property type="entry name" value="GNAT"/>
    <property type="match status" value="1"/>
</dbReference>
<evidence type="ECO:0000313" key="3">
    <source>
        <dbReference type="Proteomes" id="UP000286947"/>
    </source>
</evidence>
<dbReference type="AlphaFoldDB" id="A0A433SHS6"/>
<dbReference type="Gene3D" id="3.40.630.30">
    <property type="match status" value="1"/>
</dbReference>
<proteinExistence type="predicted"/>
<keyword evidence="2" id="KW-0012">Acyltransferase</keyword>
<dbReference type="EC" id="2.3.1.-" evidence="2"/>
<protein>
    <submittedName>
        <fullName evidence="2">L-methionine sulfoximine/L-methionine sulfone acetyltransferase</fullName>
        <ecNumber evidence="2">2.3.1.-</ecNumber>
    </submittedName>
</protein>
<evidence type="ECO:0000259" key="1">
    <source>
        <dbReference type="PROSITE" id="PS51186"/>
    </source>
</evidence>
<reference evidence="2 3" key="1">
    <citation type="submission" date="2018-01" db="EMBL/GenBank/DDBJ databases">
        <title>Saezia sanguinis gen. nov., sp. nov., in the order Burkholderiales isolated from human blood.</title>
        <authorList>
            <person name="Medina-Pascual M.J."/>
            <person name="Valdezate S."/>
            <person name="Monzon S."/>
            <person name="Cuesta I."/>
            <person name="Carrasco G."/>
            <person name="Villalon P."/>
            <person name="Saez-Nieto J.A."/>
        </authorList>
    </citation>
    <scope>NUCLEOTIDE SEQUENCE [LARGE SCALE GENOMIC DNA]</scope>
    <source>
        <strain evidence="2 3">CNM695-12</strain>
    </source>
</reference>